<feature type="transmembrane region" description="Helical" evidence="13">
    <location>
        <begin position="355"/>
        <end position="380"/>
    </location>
</feature>
<evidence type="ECO:0000256" key="4">
    <source>
        <dbReference type="ARBA" id="ARBA00022597"/>
    </source>
</evidence>
<dbReference type="PANTHER" id="PTHR48021:SF47">
    <property type="entry name" value="GH17672P"/>
    <property type="match status" value="1"/>
</dbReference>
<dbReference type="InterPro" id="IPR050549">
    <property type="entry name" value="MFS_Trehalose_Transporter"/>
</dbReference>
<keyword evidence="8" id="KW-0325">Glycoprotein</keyword>
<evidence type="ECO:0000256" key="3">
    <source>
        <dbReference type="ARBA" id="ARBA00022475"/>
    </source>
</evidence>
<dbReference type="EMBL" id="CH477665">
    <property type="protein sequence ID" value="EAT37544.1"/>
    <property type="molecule type" value="Genomic_DNA"/>
</dbReference>
<dbReference type="AlphaFoldDB" id="A0A1S4FQD8"/>
<dbReference type="InterPro" id="IPR044775">
    <property type="entry name" value="MFS_ERD6/Tret1-like"/>
</dbReference>
<reference evidence="15" key="2">
    <citation type="journal article" date="2007" name="Science">
        <title>Genome sequence of Aedes aegypti, a major arbovirus vector.</title>
        <authorList>
            <person name="Nene V."/>
            <person name="Wortman J.R."/>
            <person name="Lawson D."/>
            <person name="Haas B."/>
            <person name="Kodira C."/>
            <person name="Tu Z.J."/>
            <person name="Loftus B."/>
            <person name="Xi Z."/>
            <person name="Megy K."/>
            <person name="Grabherr M."/>
            <person name="Ren Q."/>
            <person name="Zdobnov E.M."/>
            <person name="Lobo N.F."/>
            <person name="Campbell K.S."/>
            <person name="Brown S.E."/>
            <person name="Bonaldo M.F."/>
            <person name="Zhu J."/>
            <person name="Sinkins S.P."/>
            <person name="Hogenkamp D.G."/>
            <person name="Amedeo P."/>
            <person name="Arensburger P."/>
            <person name="Atkinson P.W."/>
            <person name="Bidwell S."/>
            <person name="Biedler J."/>
            <person name="Birney E."/>
            <person name="Bruggner R.V."/>
            <person name="Costas J."/>
            <person name="Coy M.R."/>
            <person name="Crabtree J."/>
            <person name="Crawford M."/>
            <person name="Debruyn B."/>
            <person name="Decaprio D."/>
            <person name="Eiglmeier K."/>
            <person name="Eisenstadt E."/>
            <person name="El-Dorry H."/>
            <person name="Gelbart W.M."/>
            <person name="Gomes S.L."/>
            <person name="Hammond M."/>
            <person name="Hannick L.I."/>
            <person name="Hogan J.R."/>
            <person name="Holmes M.H."/>
            <person name="Jaffe D."/>
            <person name="Johnston J.S."/>
            <person name="Kennedy R.C."/>
            <person name="Koo H."/>
            <person name="Kravitz S."/>
            <person name="Kriventseva E.V."/>
            <person name="Kulp D."/>
            <person name="Labutti K."/>
            <person name="Lee E."/>
            <person name="Li S."/>
            <person name="Lovin D.D."/>
            <person name="Mao C."/>
            <person name="Mauceli E."/>
            <person name="Menck C.F."/>
            <person name="Miller J.R."/>
            <person name="Montgomery P."/>
            <person name="Mori A."/>
            <person name="Nascimento A.L."/>
            <person name="Naveira H.F."/>
            <person name="Nusbaum C."/>
            <person name="O'leary S."/>
            <person name="Orvis J."/>
            <person name="Pertea M."/>
            <person name="Quesneville H."/>
            <person name="Reidenbach K.R."/>
            <person name="Rogers Y.H."/>
            <person name="Roth C.W."/>
            <person name="Schneider J.R."/>
            <person name="Schatz M."/>
            <person name="Shumway M."/>
            <person name="Stanke M."/>
            <person name="Stinson E.O."/>
            <person name="Tubio J.M."/>
            <person name="Vanzee J.P."/>
            <person name="Verjovski-Almeida S."/>
            <person name="Werner D."/>
            <person name="White O."/>
            <person name="Wyder S."/>
            <person name="Zeng Q."/>
            <person name="Zhao Q."/>
            <person name="Zhao Y."/>
            <person name="Hill C.A."/>
            <person name="Raikhel A.S."/>
            <person name="Soares M.B."/>
            <person name="Knudson D.L."/>
            <person name="Lee N.H."/>
            <person name="Galagan J."/>
            <person name="Salzberg S.L."/>
            <person name="Paulsen I.T."/>
            <person name="Dimopoulos G."/>
            <person name="Collins F.H."/>
            <person name="Birren B."/>
            <person name="Fraser-Liggett C.M."/>
            <person name="Severson D.W."/>
        </authorList>
    </citation>
    <scope>NUCLEOTIDE SEQUENCE [LARGE SCALE GENOMIC DNA]</scope>
    <source>
        <strain evidence="15">Liverpool</strain>
    </source>
</reference>
<dbReference type="SUPFAM" id="SSF103473">
    <property type="entry name" value="MFS general substrate transporter"/>
    <property type="match status" value="1"/>
</dbReference>
<feature type="transmembrane region" description="Helical" evidence="13">
    <location>
        <begin position="113"/>
        <end position="135"/>
    </location>
</feature>
<proteinExistence type="inferred from homology"/>
<reference evidence="15" key="1">
    <citation type="submission" date="2005-10" db="EMBL/GenBank/DDBJ databases">
        <authorList>
            <person name="Loftus B.J."/>
            <person name="Nene V.M."/>
            <person name="Hannick L.I."/>
            <person name="Bidwell S."/>
            <person name="Haas B."/>
            <person name="Amedeo P."/>
            <person name="Orvis J."/>
            <person name="Wortman J.R."/>
            <person name="White O.R."/>
            <person name="Salzberg S."/>
            <person name="Shumway M."/>
            <person name="Koo H."/>
            <person name="Zhao Y."/>
            <person name="Holmes M."/>
            <person name="Miller J."/>
            <person name="Schatz M."/>
            <person name="Pop M."/>
            <person name="Pai G."/>
            <person name="Utterback T."/>
            <person name="Rogers Y.-H."/>
            <person name="Kravitz S."/>
            <person name="Fraser C.M."/>
        </authorList>
    </citation>
    <scope>NUCLEOTIDE SEQUENCE</scope>
    <source>
        <strain evidence="15">Liverpool</strain>
    </source>
</reference>
<organism evidence="15 16">
    <name type="scientific">Aedes aegypti</name>
    <name type="common">Yellowfever mosquito</name>
    <name type="synonym">Culex aegypti</name>
    <dbReference type="NCBI Taxonomy" id="7159"/>
    <lineage>
        <taxon>Eukaryota</taxon>
        <taxon>Metazoa</taxon>
        <taxon>Ecdysozoa</taxon>
        <taxon>Arthropoda</taxon>
        <taxon>Hexapoda</taxon>
        <taxon>Insecta</taxon>
        <taxon>Pterygota</taxon>
        <taxon>Neoptera</taxon>
        <taxon>Endopterygota</taxon>
        <taxon>Diptera</taxon>
        <taxon>Nematocera</taxon>
        <taxon>Culicoidea</taxon>
        <taxon>Culicidae</taxon>
        <taxon>Culicinae</taxon>
        <taxon>Aedini</taxon>
        <taxon>Aedes</taxon>
        <taxon>Stegomyia</taxon>
    </lineage>
</organism>
<dbReference type="Proteomes" id="UP000682892">
    <property type="component" value="Unassembled WGS sequence"/>
</dbReference>
<feature type="domain" description="Major facilitator superfamily (MFS) profile" evidence="14">
    <location>
        <begin position="1"/>
        <end position="447"/>
    </location>
</feature>
<evidence type="ECO:0000256" key="13">
    <source>
        <dbReference type="SAM" id="Phobius"/>
    </source>
</evidence>
<feature type="transmembrane region" description="Helical" evidence="13">
    <location>
        <begin position="59"/>
        <end position="81"/>
    </location>
</feature>
<evidence type="ECO:0000313" key="15">
    <source>
        <dbReference type="EMBL" id="EAT37544.1"/>
    </source>
</evidence>
<name>A0A1S4FQD8_AEDAE</name>
<protein>
    <recommendedName>
        <fullName evidence="11">Facilitated trehalose transporter Tret1</fullName>
    </recommendedName>
</protein>
<evidence type="ECO:0000256" key="6">
    <source>
        <dbReference type="ARBA" id="ARBA00022989"/>
    </source>
</evidence>
<dbReference type="FunFam" id="1.20.1250.20:FF:000055">
    <property type="entry name" value="Facilitated trehalose transporter Tret1-2 homolog"/>
    <property type="match status" value="1"/>
</dbReference>
<dbReference type="InterPro" id="IPR036259">
    <property type="entry name" value="MFS_trans_sf"/>
</dbReference>
<keyword evidence="3" id="KW-1003">Cell membrane</keyword>
<feature type="transmembrane region" description="Helical" evidence="13">
    <location>
        <begin position="254"/>
        <end position="274"/>
    </location>
</feature>
<feature type="transmembrane region" description="Helical" evidence="13">
    <location>
        <begin position="424"/>
        <end position="443"/>
    </location>
</feature>
<comment type="function">
    <text evidence="10">High-capacity facilitative transporter for trehalose. Does not transport maltose, sucrose or lactose. Mediates the bidirectional transfer of trehalose. Responsible for the transport of trehalose synthesized in the fat body and the incorporation of trehalose into other tissues that require a carbon source, thereby regulating trehalose levels in the hemolymph.</text>
</comment>
<feature type="transmembrane region" description="Helical" evidence="13">
    <location>
        <begin position="88"/>
        <end position="107"/>
    </location>
</feature>
<feature type="transmembrane region" description="Helical" evidence="13">
    <location>
        <begin position="323"/>
        <end position="343"/>
    </location>
</feature>
<dbReference type="PROSITE" id="PS50850">
    <property type="entry name" value="MFS"/>
    <property type="match status" value="1"/>
</dbReference>
<dbReference type="NCBIfam" id="TIGR00879">
    <property type="entry name" value="SP"/>
    <property type="match status" value="1"/>
</dbReference>
<feature type="transmembrane region" description="Helical" evidence="13">
    <location>
        <begin position="392"/>
        <end position="412"/>
    </location>
</feature>
<dbReference type="CDD" id="cd17358">
    <property type="entry name" value="MFS_GLUT6_8_Class3_like"/>
    <property type="match status" value="1"/>
</dbReference>
<dbReference type="InterPro" id="IPR020846">
    <property type="entry name" value="MFS_dom"/>
</dbReference>
<evidence type="ECO:0000256" key="5">
    <source>
        <dbReference type="ARBA" id="ARBA00022692"/>
    </source>
</evidence>
<dbReference type="PANTHER" id="PTHR48021">
    <property type="match status" value="1"/>
</dbReference>
<evidence type="ECO:0000313" key="16">
    <source>
        <dbReference type="Proteomes" id="UP000682892"/>
    </source>
</evidence>
<dbReference type="GO" id="GO:0005886">
    <property type="term" value="C:plasma membrane"/>
    <property type="evidence" value="ECO:0007669"/>
    <property type="project" value="UniProtKB-SubCell"/>
</dbReference>
<feature type="transmembrane region" description="Helical" evidence="13">
    <location>
        <begin position="147"/>
        <end position="165"/>
    </location>
</feature>
<evidence type="ECO:0000256" key="2">
    <source>
        <dbReference type="ARBA" id="ARBA00022448"/>
    </source>
</evidence>
<keyword evidence="4" id="KW-0762">Sugar transport</keyword>
<dbReference type="KEGG" id="aag:5573436"/>
<keyword evidence="6 13" id="KW-1133">Transmembrane helix</keyword>
<dbReference type="InterPro" id="IPR005829">
    <property type="entry name" value="Sugar_transporter_CS"/>
</dbReference>
<dbReference type="InterPro" id="IPR005828">
    <property type="entry name" value="MFS_sugar_transport-like"/>
</dbReference>
<evidence type="ECO:0000256" key="10">
    <source>
        <dbReference type="ARBA" id="ARBA00060205"/>
    </source>
</evidence>
<evidence type="ECO:0000256" key="8">
    <source>
        <dbReference type="ARBA" id="ARBA00023180"/>
    </source>
</evidence>
<dbReference type="HOGENOM" id="CLU_001265_30_5_1"/>
<reference evidence="15" key="3">
    <citation type="submission" date="2012-09" db="EMBL/GenBank/DDBJ databases">
        <authorList>
            <consortium name="VectorBase"/>
        </authorList>
    </citation>
    <scope>NUCLEOTIDE SEQUENCE</scope>
    <source>
        <strain evidence="15">Liverpool</strain>
    </source>
</reference>
<sequence length="474" mass="51366">MIQIVLGVIRRKRQYVAALIANLAIACMGASMAWTSPVEPKLKNLAESPLPTIPTATELSWIGSILTLGSLAGPTFAGLIAYRFGRKVALLASAVFYLTAYVLFLTATSVAQILVGRFIQGCGIGFAITITPMYVAEIATDNRRGALGSLVQTYITLGLLFDYVVGPYVSYGAFQWIQMALPIVFILAFIHMPETPHFYVSRGNYPAAMRSLAFIRGEHVSDVQGEFNAIQFSVEESMRNRGSFKDLFRNHANLRALTICTGVVVFQQLSGINPVQFFAQTIFEKTGSGLPAELNAIIIGIFQVVASVVTALIVDRVGRRPTLLASAAGMCCSLVALGTYFYLDESGSSAAGSLSFLPVVSLVAFCFMFCSGFGPIAWVLLGEMFAPNIKSLASSVVSSICWTTSFFILFYFSALGEAIGSHWLFWMFAICCAVAFVFTYIFVVETKGLSLPEIQARLNESAQVIESKSGVGKY</sequence>
<comment type="similarity">
    <text evidence="9">Belongs to the major facilitator superfamily. Sugar transporter (TC 2.A.1.1) family. Trehalose transporter subfamily.</text>
</comment>
<evidence type="ECO:0000256" key="7">
    <source>
        <dbReference type="ARBA" id="ARBA00023136"/>
    </source>
</evidence>
<evidence type="ECO:0000256" key="1">
    <source>
        <dbReference type="ARBA" id="ARBA00004651"/>
    </source>
</evidence>
<evidence type="ECO:0000256" key="9">
    <source>
        <dbReference type="ARBA" id="ARBA00024348"/>
    </source>
</evidence>
<feature type="transmembrane region" description="Helical" evidence="13">
    <location>
        <begin position="294"/>
        <end position="314"/>
    </location>
</feature>
<dbReference type="InterPro" id="IPR003663">
    <property type="entry name" value="Sugar/inositol_transpt"/>
</dbReference>
<comment type="subcellular location">
    <subcellularLocation>
        <location evidence="1">Cell membrane</location>
        <topology evidence="1">Multi-pass membrane protein</topology>
    </subcellularLocation>
</comment>
<dbReference type="OrthoDB" id="4142200at2759"/>
<evidence type="ECO:0000256" key="12">
    <source>
        <dbReference type="RuleBase" id="RU003346"/>
    </source>
</evidence>
<accession>A0A1S4FQD8</accession>
<evidence type="ECO:0000259" key="14">
    <source>
        <dbReference type="PROSITE" id="PS50850"/>
    </source>
</evidence>
<dbReference type="PROSITE" id="PS00216">
    <property type="entry name" value="SUGAR_TRANSPORT_1"/>
    <property type="match status" value="1"/>
</dbReference>
<keyword evidence="5 13" id="KW-0812">Transmembrane</keyword>
<evidence type="ECO:0000256" key="11">
    <source>
        <dbReference type="ARBA" id="ARBA00069106"/>
    </source>
</evidence>
<dbReference type="Gene3D" id="1.20.1250.20">
    <property type="entry name" value="MFS general substrate transporter like domains"/>
    <property type="match status" value="1"/>
</dbReference>
<dbReference type="Pfam" id="PF00083">
    <property type="entry name" value="Sugar_tr"/>
    <property type="match status" value="1"/>
</dbReference>
<keyword evidence="2 12" id="KW-0813">Transport</keyword>
<dbReference type="GO" id="GO:0015574">
    <property type="term" value="F:trehalose transmembrane transporter activity"/>
    <property type="evidence" value="ECO:0007669"/>
    <property type="project" value="UniProtKB-ARBA"/>
</dbReference>
<dbReference type="GO" id="GO:0051119">
    <property type="term" value="F:sugar transmembrane transporter activity"/>
    <property type="evidence" value="ECO:0007669"/>
    <property type="project" value="InterPro"/>
</dbReference>
<dbReference type="OMA" id="CGIQAFT"/>
<gene>
    <name evidence="15" type="ORF">AaeL_AAEL010485</name>
</gene>
<feature type="transmembrane region" description="Helical" evidence="13">
    <location>
        <begin position="171"/>
        <end position="192"/>
    </location>
</feature>
<keyword evidence="7 13" id="KW-0472">Membrane</keyword>
<dbReference type="PRINTS" id="PR00171">
    <property type="entry name" value="SUGRTRNSPORT"/>
</dbReference>